<dbReference type="EMBL" id="LLXH01000227">
    <property type="protein sequence ID" value="PKC70341.1"/>
    <property type="molecule type" value="Genomic_DNA"/>
</dbReference>
<evidence type="ECO:0000313" key="5">
    <source>
        <dbReference type="EMBL" id="PKC67988.1"/>
    </source>
</evidence>
<evidence type="ECO:0000313" key="2">
    <source>
        <dbReference type="EMBL" id="PKC57503.1"/>
    </source>
</evidence>
<protein>
    <submittedName>
        <fullName evidence="6">Uncharacterized protein</fullName>
    </submittedName>
</protein>
<feature type="region of interest" description="Disordered" evidence="1">
    <location>
        <begin position="71"/>
        <end position="97"/>
    </location>
</feature>
<evidence type="ECO:0000313" key="6">
    <source>
        <dbReference type="EMBL" id="PKC70341.1"/>
    </source>
</evidence>
<dbReference type="EMBL" id="LLXH01001806">
    <property type="protein sequence ID" value="PKC57503.1"/>
    <property type="molecule type" value="Genomic_DNA"/>
</dbReference>
<dbReference type="VEuPathDB" id="FungiDB:FUN_025122"/>
<dbReference type="VEuPathDB" id="FungiDB:RhiirA1_414504"/>
<name>A0A2N0S454_9GLOM</name>
<evidence type="ECO:0000256" key="1">
    <source>
        <dbReference type="SAM" id="MobiDB-lite"/>
    </source>
</evidence>
<reference evidence="6 7" key="1">
    <citation type="submission" date="2017-10" db="EMBL/GenBank/DDBJ databases">
        <title>Extensive intraspecific genome diversity in a model arbuscular mycorrhizal fungus.</title>
        <authorList>
            <person name="Chen E.C.H."/>
            <person name="Morin E."/>
            <person name="Baudet D."/>
            <person name="Noel J."/>
            <person name="Ndikumana S."/>
            <person name="Charron P."/>
            <person name="St-Onge C."/>
            <person name="Giorgi J."/>
            <person name="Grigoriev I.V."/>
            <person name="Roux C."/>
            <person name="Martin F.M."/>
            <person name="Corradi N."/>
        </authorList>
    </citation>
    <scope>NUCLEOTIDE SEQUENCE [LARGE SCALE GENOMIC DNA]</scope>
    <source>
        <strain evidence="6 7">A1</strain>
    </source>
</reference>
<organism evidence="6 7">
    <name type="scientific">Rhizophagus irregularis</name>
    <dbReference type="NCBI Taxonomy" id="588596"/>
    <lineage>
        <taxon>Eukaryota</taxon>
        <taxon>Fungi</taxon>
        <taxon>Fungi incertae sedis</taxon>
        <taxon>Mucoromycota</taxon>
        <taxon>Glomeromycotina</taxon>
        <taxon>Glomeromycetes</taxon>
        <taxon>Glomerales</taxon>
        <taxon>Glomeraceae</taxon>
        <taxon>Rhizophagus</taxon>
    </lineage>
</organism>
<dbReference type="VEuPathDB" id="FungiDB:RhiirA1_428436"/>
<feature type="compositionally biased region" description="Basic and acidic residues" evidence="1">
    <location>
        <begin position="71"/>
        <end position="84"/>
    </location>
</feature>
<accession>A0A2N0S454</accession>
<sequence>MTKDLTKFQDHFHKKITPLIDRRSVLQNRITQGKNVYKTNKQLLQLEQELGRFHIDYFSVMDDRDSHYRYKGHTSDDAKQLELRPHKRPPIPPTNIDRHNTEIKKLRLDILSPEDSKVFVLR</sequence>
<dbReference type="VEuPathDB" id="FungiDB:RhiirA1_424385"/>
<comment type="caution">
    <text evidence="6">The sequence shown here is derived from an EMBL/GenBank/DDBJ whole genome shotgun (WGS) entry which is preliminary data.</text>
</comment>
<dbReference type="Proteomes" id="UP000232688">
    <property type="component" value="Unassembled WGS sequence"/>
</dbReference>
<dbReference type="VEuPathDB" id="FungiDB:RhiirA1_421700"/>
<reference evidence="6 7" key="2">
    <citation type="submission" date="2017-10" db="EMBL/GenBank/DDBJ databases">
        <title>Genome analyses suggest a sexual origin of heterokaryosis in a supposedly ancient asexual fungus.</title>
        <authorList>
            <person name="Corradi N."/>
            <person name="Sedzielewska K."/>
            <person name="Noel J."/>
            <person name="Charron P."/>
            <person name="Farinelli L."/>
            <person name="Marton T."/>
            <person name="Kruger M."/>
            <person name="Pelin A."/>
            <person name="Brachmann A."/>
            <person name="Corradi N."/>
        </authorList>
    </citation>
    <scope>NUCLEOTIDE SEQUENCE [LARGE SCALE GENOMIC DNA]</scope>
    <source>
        <strain evidence="6 7">A1</strain>
    </source>
</reference>
<dbReference type="VEuPathDB" id="FungiDB:RhiirA1_417426"/>
<evidence type="ECO:0000313" key="4">
    <source>
        <dbReference type="EMBL" id="PKC64346.1"/>
    </source>
</evidence>
<dbReference type="EMBL" id="LLXH01000359">
    <property type="protein sequence ID" value="PKC67988.1"/>
    <property type="molecule type" value="Genomic_DNA"/>
</dbReference>
<proteinExistence type="predicted"/>
<dbReference type="EMBL" id="LLXH01000922">
    <property type="protein sequence ID" value="PKC61908.1"/>
    <property type="molecule type" value="Genomic_DNA"/>
</dbReference>
<dbReference type="EMBL" id="LLXH01000646">
    <property type="protein sequence ID" value="PKC64346.1"/>
    <property type="molecule type" value="Genomic_DNA"/>
</dbReference>
<gene>
    <name evidence="6" type="ORF">RhiirA1_414504</name>
    <name evidence="5" type="ORF">RhiirA1_417426</name>
    <name evidence="4" type="ORF">RhiirA1_421700</name>
    <name evidence="3" type="ORF">RhiirA1_424385</name>
    <name evidence="2" type="ORF">RhiirA1_428436</name>
</gene>
<evidence type="ECO:0000313" key="3">
    <source>
        <dbReference type="EMBL" id="PKC61908.1"/>
    </source>
</evidence>
<dbReference type="AlphaFoldDB" id="A0A2N0S454"/>
<evidence type="ECO:0000313" key="7">
    <source>
        <dbReference type="Proteomes" id="UP000232688"/>
    </source>
</evidence>